<dbReference type="Pfam" id="PF06196">
    <property type="entry name" value="DUF997"/>
    <property type="match status" value="1"/>
</dbReference>
<reference evidence="2 3" key="1">
    <citation type="submission" date="2021-03" db="EMBL/GenBank/DDBJ databases">
        <authorList>
            <person name="D'Agostino P."/>
            <person name="Huntemann M."/>
            <person name="Clum A."/>
            <person name="Spunde A."/>
            <person name="Palaniappan K."/>
            <person name="Ritter S."/>
            <person name="Mikhailova N."/>
            <person name="Chen I.-M."/>
            <person name="Stamatis D."/>
            <person name="Reddy T."/>
            <person name="O'Malley R."/>
            <person name="Daum C."/>
            <person name="Shapiro N."/>
            <person name="Ivanova N."/>
            <person name="Kyrpides N."/>
            <person name="Woyke T."/>
        </authorList>
    </citation>
    <scope>NUCLEOTIDE SEQUENCE [LARGE SCALE GENOMIC DNA]</scope>
    <source>
        <strain evidence="2 3">WS4403</strain>
    </source>
</reference>
<proteinExistence type="predicted"/>
<evidence type="ECO:0000256" key="1">
    <source>
        <dbReference type="SAM" id="Phobius"/>
    </source>
</evidence>
<comment type="caution">
    <text evidence="2">The sequence shown here is derived from an EMBL/GenBank/DDBJ whole genome shotgun (WGS) entry which is preliminary data.</text>
</comment>
<feature type="transmembrane region" description="Helical" evidence="1">
    <location>
        <begin position="45"/>
        <end position="65"/>
    </location>
</feature>
<keyword evidence="1" id="KW-1133">Transmembrane helix</keyword>
<dbReference type="InterPro" id="IPR010398">
    <property type="entry name" value="DUF997"/>
</dbReference>
<name>A0ABS4P7B4_9GAMM</name>
<dbReference type="PANTHER" id="PTHR39174:SF1">
    <property type="entry name" value="INNER MEMBRANE PROTEIN"/>
    <property type="match status" value="1"/>
</dbReference>
<organism evidence="2 3">
    <name type="scientific">Winslowiella toletana</name>
    <dbReference type="NCBI Taxonomy" id="92490"/>
    <lineage>
        <taxon>Bacteria</taxon>
        <taxon>Pseudomonadati</taxon>
        <taxon>Pseudomonadota</taxon>
        <taxon>Gammaproteobacteria</taxon>
        <taxon>Enterobacterales</taxon>
        <taxon>Erwiniaceae</taxon>
        <taxon>Winslowiella</taxon>
    </lineage>
</organism>
<evidence type="ECO:0000313" key="3">
    <source>
        <dbReference type="Proteomes" id="UP001195624"/>
    </source>
</evidence>
<dbReference type="RefSeq" id="WP_017801509.1">
    <property type="nucleotide sequence ID" value="NZ_JAGGMQ010000001.1"/>
</dbReference>
<feature type="transmembrane region" description="Helical" evidence="1">
    <location>
        <begin position="12"/>
        <end position="33"/>
    </location>
</feature>
<protein>
    <submittedName>
        <fullName evidence="2">Membrane protein YhdT</fullName>
    </submittedName>
</protein>
<sequence>MDARFLQAHKEARWSFALAILYLAAWGLSAWLGGNEIGFTGLPRWFEVSCLYVPILFLLLCWLMVRHVFRDMSLEDSHEN</sequence>
<gene>
    <name evidence="2" type="ORF">J2125_001733</name>
</gene>
<keyword evidence="3" id="KW-1185">Reference proteome</keyword>
<keyword evidence="1" id="KW-0812">Transmembrane</keyword>
<reference evidence="3" key="2">
    <citation type="submission" date="2023-07" db="EMBL/GenBank/DDBJ databases">
        <title>Genome mining of underrepresented organisms for secondary metabolites.</title>
        <authorList>
            <person name="D'Agostino P.M."/>
        </authorList>
    </citation>
    <scope>NUCLEOTIDE SEQUENCE [LARGE SCALE GENOMIC DNA]</scope>
    <source>
        <strain evidence="3">WS4403</strain>
    </source>
</reference>
<dbReference type="Proteomes" id="UP001195624">
    <property type="component" value="Unassembled WGS sequence"/>
</dbReference>
<dbReference type="PANTHER" id="PTHR39174">
    <property type="entry name" value="INNER MEMBRANE PROTEIN-RELATED"/>
    <property type="match status" value="1"/>
</dbReference>
<evidence type="ECO:0000313" key="2">
    <source>
        <dbReference type="EMBL" id="MBP2168541.1"/>
    </source>
</evidence>
<accession>A0ABS4P7B4</accession>
<dbReference type="EMBL" id="JAGGMQ010000001">
    <property type="protein sequence ID" value="MBP2168541.1"/>
    <property type="molecule type" value="Genomic_DNA"/>
</dbReference>
<keyword evidence="1" id="KW-0472">Membrane</keyword>
<dbReference type="NCBIfam" id="NF007918">
    <property type="entry name" value="PRK10633.1"/>
    <property type="match status" value="1"/>
</dbReference>